<gene>
    <name evidence="2" type="ORF">CHH72_14415</name>
</gene>
<sequence>MQTTTQQQIASSTTIGRTLIVGSAAGVISAIVSNLLAWGIIAANDFQFEMLNGFSITLSAFFANVIGAFIYRFWQKRSSRAVIYYAILSLAMAVLMTINTASNPMEPHIGTVADPLHFAVALLSLVLIPKFMQRTAAAEPPKG</sequence>
<evidence type="ECO:0000256" key="1">
    <source>
        <dbReference type="SAM" id="Phobius"/>
    </source>
</evidence>
<keyword evidence="1" id="KW-0472">Membrane</keyword>
<dbReference type="Proteomes" id="UP000216207">
    <property type="component" value="Unassembled WGS sequence"/>
</dbReference>
<comment type="caution">
    <text evidence="2">The sequence shown here is derived from an EMBL/GenBank/DDBJ whole genome shotgun (WGS) entry which is preliminary data.</text>
</comment>
<evidence type="ECO:0000313" key="3">
    <source>
        <dbReference type="Proteomes" id="UP000216207"/>
    </source>
</evidence>
<feature type="transmembrane region" description="Helical" evidence="1">
    <location>
        <begin position="53"/>
        <end position="74"/>
    </location>
</feature>
<reference evidence="2 3" key="1">
    <citation type="submission" date="2017-07" db="EMBL/GenBank/DDBJ databases">
        <title>Isolation and whole genome analysis of endospore-forming bacteria from heroin.</title>
        <authorList>
            <person name="Kalinowski J."/>
            <person name="Ahrens B."/>
            <person name="Al-Dilaimi A."/>
            <person name="Winkler A."/>
            <person name="Wibberg D."/>
            <person name="Schleenbecker U."/>
            <person name="Ruckert C."/>
            <person name="Wolfel R."/>
            <person name="Grass G."/>
        </authorList>
    </citation>
    <scope>NUCLEOTIDE SEQUENCE [LARGE SCALE GENOMIC DNA]</scope>
    <source>
        <strain evidence="2 3">7539</strain>
    </source>
</reference>
<dbReference type="AlphaFoldDB" id="A0A268NXD9"/>
<feature type="transmembrane region" description="Helical" evidence="1">
    <location>
        <begin position="81"/>
        <end position="102"/>
    </location>
</feature>
<organism evidence="2 3">
    <name type="scientific">Shouchella clausii</name>
    <name type="common">Alkalihalobacillus clausii</name>
    <dbReference type="NCBI Taxonomy" id="79880"/>
    <lineage>
        <taxon>Bacteria</taxon>
        <taxon>Bacillati</taxon>
        <taxon>Bacillota</taxon>
        <taxon>Bacilli</taxon>
        <taxon>Bacillales</taxon>
        <taxon>Bacillaceae</taxon>
        <taxon>Shouchella</taxon>
    </lineage>
</organism>
<feature type="transmembrane region" description="Helical" evidence="1">
    <location>
        <begin position="108"/>
        <end position="128"/>
    </location>
</feature>
<name>A0A268NXD9_SHOCL</name>
<dbReference type="RefSeq" id="WP_095326855.1">
    <property type="nucleotide sequence ID" value="NZ_NPCC01000023.1"/>
</dbReference>
<protein>
    <submittedName>
        <fullName evidence="2">Uncharacterized protein</fullName>
    </submittedName>
</protein>
<dbReference type="EMBL" id="NPCC01000023">
    <property type="protein sequence ID" value="PAE88041.1"/>
    <property type="molecule type" value="Genomic_DNA"/>
</dbReference>
<keyword evidence="1" id="KW-0812">Transmembrane</keyword>
<feature type="transmembrane region" description="Helical" evidence="1">
    <location>
        <begin position="20"/>
        <end position="41"/>
    </location>
</feature>
<evidence type="ECO:0000313" key="2">
    <source>
        <dbReference type="EMBL" id="PAE88041.1"/>
    </source>
</evidence>
<keyword evidence="1" id="KW-1133">Transmembrane helix</keyword>
<proteinExistence type="predicted"/>
<accession>A0A268NXD9</accession>